<dbReference type="GO" id="GO:0006950">
    <property type="term" value="P:response to stress"/>
    <property type="evidence" value="ECO:0007669"/>
    <property type="project" value="UniProtKB-ARBA"/>
</dbReference>
<dbReference type="Proteomes" id="UP000033140">
    <property type="component" value="Unassembled WGS sequence"/>
</dbReference>
<evidence type="ECO:0000313" key="10">
    <source>
        <dbReference type="Proteomes" id="UP000033140"/>
    </source>
</evidence>
<evidence type="ECO:0000256" key="2">
    <source>
        <dbReference type="ARBA" id="ARBA00008917"/>
    </source>
</evidence>
<feature type="transmembrane region" description="Helical" evidence="7">
    <location>
        <begin position="135"/>
        <end position="157"/>
    </location>
</feature>
<feature type="region of interest" description="Disordered" evidence="8">
    <location>
        <begin position="327"/>
        <end position="386"/>
    </location>
</feature>
<comment type="subcellular location">
    <subcellularLocation>
        <location evidence="1 7">Endoplasmic reticulum membrane</location>
        <topology evidence="1 7">Multi-pass membrane protein</topology>
    </subcellularLocation>
</comment>
<evidence type="ECO:0000256" key="6">
    <source>
        <dbReference type="ARBA" id="ARBA00023136"/>
    </source>
</evidence>
<dbReference type="PANTHER" id="PTHR11009">
    <property type="entry name" value="DER1-LIKE PROTEIN, DERLIN"/>
    <property type="match status" value="1"/>
</dbReference>
<keyword evidence="4 7" id="KW-0256">Endoplasmic reticulum</keyword>
<feature type="compositionally biased region" description="Basic and acidic residues" evidence="8">
    <location>
        <begin position="353"/>
        <end position="377"/>
    </location>
</feature>
<reference evidence="9 10" key="2">
    <citation type="journal article" date="2014" name="J. Gen. Appl. Microbiol.">
        <title>The early diverging ascomycetous budding yeast Saitoella complicata has three histone deacetylases belonging to the Clr6, Hos2, and Rpd3 lineages.</title>
        <authorList>
            <person name="Nishida H."/>
            <person name="Matsumoto T."/>
            <person name="Kondo S."/>
            <person name="Hamamoto M."/>
            <person name="Yoshikawa H."/>
        </authorList>
    </citation>
    <scope>NUCLEOTIDE SEQUENCE [LARGE SCALE GENOMIC DNA]</scope>
    <source>
        <strain evidence="9 10">NRRL Y-17804</strain>
    </source>
</reference>
<evidence type="ECO:0000256" key="1">
    <source>
        <dbReference type="ARBA" id="ARBA00004477"/>
    </source>
</evidence>
<keyword evidence="3 7" id="KW-0812">Transmembrane</keyword>
<reference evidence="9 10" key="1">
    <citation type="journal article" date="2011" name="J. Gen. Appl. Microbiol.">
        <title>Draft genome sequencing of the enigmatic yeast Saitoella complicata.</title>
        <authorList>
            <person name="Nishida H."/>
            <person name="Hamamoto M."/>
            <person name="Sugiyama J."/>
        </authorList>
    </citation>
    <scope>NUCLEOTIDE SEQUENCE [LARGE SCALE GENOMIC DNA]</scope>
    <source>
        <strain evidence="9 10">NRRL Y-17804</strain>
    </source>
</reference>
<gene>
    <name evidence="9" type="ORF">G7K_5879-t1</name>
</gene>
<dbReference type="EMBL" id="BACD03000052">
    <property type="protein sequence ID" value="GAO51788.1"/>
    <property type="molecule type" value="Genomic_DNA"/>
</dbReference>
<feature type="transmembrane region" description="Helical" evidence="7">
    <location>
        <begin position="12"/>
        <end position="35"/>
    </location>
</feature>
<keyword evidence="10" id="KW-1185">Reference proteome</keyword>
<name>A0A0E9NPQ5_SAICN</name>
<dbReference type="SUPFAM" id="SSF144091">
    <property type="entry name" value="Rhomboid-like"/>
    <property type="match status" value="1"/>
</dbReference>
<evidence type="ECO:0000256" key="4">
    <source>
        <dbReference type="ARBA" id="ARBA00022824"/>
    </source>
</evidence>
<reference evidence="9 10" key="3">
    <citation type="journal article" date="2015" name="Genome Announc.">
        <title>Draft Genome Sequence of the Archiascomycetous Yeast Saitoella complicata.</title>
        <authorList>
            <person name="Yamauchi K."/>
            <person name="Kondo S."/>
            <person name="Hamamoto M."/>
            <person name="Takahashi Y."/>
            <person name="Ogura Y."/>
            <person name="Hayashi T."/>
            <person name="Nishida H."/>
        </authorList>
    </citation>
    <scope>NUCLEOTIDE SEQUENCE [LARGE SCALE GENOMIC DNA]</scope>
    <source>
        <strain evidence="9 10">NRRL Y-17804</strain>
    </source>
</reference>
<comment type="similarity">
    <text evidence="2 7">Belongs to the derlin family.</text>
</comment>
<evidence type="ECO:0000256" key="3">
    <source>
        <dbReference type="ARBA" id="ARBA00022692"/>
    </source>
</evidence>
<comment type="caution">
    <text evidence="9">The sequence shown here is derived from an EMBL/GenBank/DDBJ whole genome shotgun (WGS) entry which is preliminary data.</text>
</comment>
<feature type="compositionally biased region" description="Basic and acidic residues" evidence="8">
    <location>
        <begin position="327"/>
        <end position="345"/>
    </location>
</feature>
<dbReference type="STRING" id="698492.A0A0E9NPQ5"/>
<evidence type="ECO:0000256" key="7">
    <source>
        <dbReference type="RuleBase" id="RU363059"/>
    </source>
</evidence>
<comment type="function">
    <text evidence="7">May be involved in the degradation of misfolded endoplasmic reticulum (ER) luminal proteins.</text>
</comment>
<dbReference type="Pfam" id="PF04511">
    <property type="entry name" value="DER1"/>
    <property type="match status" value="1"/>
</dbReference>
<feature type="region of interest" description="Disordered" evidence="8">
    <location>
        <begin position="228"/>
        <end position="252"/>
    </location>
</feature>
<dbReference type="InterPro" id="IPR007599">
    <property type="entry name" value="DER1"/>
</dbReference>
<feature type="compositionally biased region" description="Basic residues" evidence="8">
    <location>
        <begin position="231"/>
        <end position="240"/>
    </location>
</feature>
<evidence type="ECO:0000256" key="5">
    <source>
        <dbReference type="ARBA" id="ARBA00022989"/>
    </source>
</evidence>
<accession>A0A0E9NPQ5</accession>
<evidence type="ECO:0000313" key="9">
    <source>
        <dbReference type="EMBL" id="GAO51788.1"/>
    </source>
</evidence>
<feature type="transmembrane region" description="Helical" evidence="7">
    <location>
        <begin position="90"/>
        <end position="123"/>
    </location>
</feature>
<feature type="transmembrane region" description="Helical" evidence="7">
    <location>
        <begin position="47"/>
        <end position="70"/>
    </location>
</feature>
<dbReference type="AlphaFoldDB" id="A0A0E9NPQ5"/>
<evidence type="ECO:0000256" key="8">
    <source>
        <dbReference type="SAM" id="MobiDB-lite"/>
    </source>
</evidence>
<proteinExistence type="inferred from homology"/>
<dbReference type="InterPro" id="IPR035952">
    <property type="entry name" value="Rhomboid-like_sf"/>
</dbReference>
<dbReference type="GO" id="GO:0005789">
    <property type="term" value="C:endoplasmic reticulum membrane"/>
    <property type="evidence" value="ECO:0007669"/>
    <property type="project" value="UniProtKB-SubCell"/>
</dbReference>
<sequence length="386" mass="43467">MPFDDIPAVTKYYVAGAILCSLAVQCDLVTPYKLFFSWHTVWGKQQYWRLITTFIFYGPLSLDFLFHIFFMARYSRMLEESLPNSTPDFAFLLLFSSLSLLFLGGMVGIPFLAGSLSFVLVYIWSRRNTGVRLSFLGLFVFRAPWLPWVLLAFSFILNNSLPRGDLIGIAVGHVYYFLQDVWPEQEASGGPPSPQEFSHPCIDNPRPPPSLTYTTLLLQFTMAKGLAPGPRIKKKNRSKGKGPATTEKTKKALTERQLKDLGIPKLNGIAPAGIVKPKGKKKGKTFVEDTSSLLSILADVNDKSDTTIRSKLQRARDLEVIRQAKRAEQAKKEAEKTKKLEDAKGKIKRGKRERKEVGRELRRGKDSKEKEGGEGEKKKTKGVRFA</sequence>
<keyword evidence="5 7" id="KW-1133">Transmembrane helix</keyword>
<keyword evidence="6 7" id="KW-0472">Membrane</keyword>
<protein>
    <recommendedName>
        <fullName evidence="7">Derlin</fullName>
    </recommendedName>
</protein>
<organism evidence="9 10">
    <name type="scientific">Saitoella complicata (strain BCRC 22490 / CBS 7301 / JCM 7358 / NBRC 10748 / NRRL Y-17804)</name>
    <dbReference type="NCBI Taxonomy" id="698492"/>
    <lineage>
        <taxon>Eukaryota</taxon>
        <taxon>Fungi</taxon>
        <taxon>Dikarya</taxon>
        <taxon>Ascomycota</taxon>
        <taxon>Taphrinomycotina</taxon>
        <taxon>Taphrinomycotina incertae sedis</taxon>
        <taxon>Saitoella</taxon>
    </lineage>
</organism>